<name>A0A1H8ELE7_9SPHN</name>
<protein>
    <submittedName>
        <fullName evidence="2">Uncharacterized protein</fullName>
    </submittedName>
</protein>
<evidence type="ECO:0000313" key="2">
    <source>
        <dbReference type="EMBL" id="SEN19944.1"/>
    </source>
</evidence>
<evidence type="ECO:0000313" key="3">
    <source>
        <dbReference type="Proteomes" id="UP000199206"/>
    </source>
</evidence>
<accession>A0A1H8ELE7</accession>
<gene>
    <name evidence="2" type="ORF">SAMN05192583_2215</name>
</gene>
<dbReference type="Proteomes" id="UP000199206">
    <property type="component" value="Unassembled WGS sequence"/>
</dbReference>
<evidence type="ECO:0000256" key="1">
    <source>
        <dbReference type="SAM" id="MobiDB-lite"/>
    </source>
</evidence>
<dbReference type="OrthoDB" id="7426580at2"/>
<organism evidence="2 3">
    <name type="scientific">Sphingomonas gellani</name>
    <dbReference type="NCBI Taxonomy" id="1166340"/>
    <lineage>
        <taxon>Bacteria</taxon>
        <taxon>Pseudomonadati</taxon>
        <taxon>Pseudomonadota</taxon>
        <taxon>Alphaproteobacteria</taxon>
        <taxon>Sphingomonadales</taxon>
        <taxon>Sphingomonadaceae</taxon>
        <taxon>Sphingomonas</taxon>
    </lineage>
</organism>
<sequence length="182" mass="18475">MADNDAKPMTGSDIETPPADTSFRPAEPLKNAGVEFSADTVGDATGTTGGTASAGTTLREGAGKLGSQATDRLRAYAADGQARAGDALGQIVQMLNDAAGQVDDKLGAQYGDYARQAAGTVNGFADTIRNKDVDELFNDVRTMISKSPAIAIGAAAALGFVVARIAQSGIEAERAPAGNNRA</sequence>
<feature type="region of interest" description="Disordered" evidence="1">
    <location>
        <begin position="1"/>
        <end position="62"/>
    </location>
</feature>
<dbReference type="STRING" id="1166340.SAMN05192583_2215"/>
<dbReference type="EMBL" id="FOCF01000005">
    <property type="protein sequence ID" value="SEN19944.1"/>
    <property type="molecule type" value="Genomic_DNA"/>
</dbReference>
<feature type="compositionally biased region" description="Low complexity" evidence="1">
    <location>
        <begin position="37"/>
        <end position="57"/>
    </location>
</feature>
<reference evidence="3" key="1">
    <citation type="submission" date="2016-10" db="EMBL/GenBank/DDBJ databases">
        <authorList>
            <person name="Varghese N."/>
            <person name="Submissions S."/>
        </authorList>
    </citation>
    <scope>NUCLEOTIDE SEQUENCE [LARGE SCALE GENOMIC DNA]</scope>
    <source>
        <strain evidence="3">S6-262</strain>
    </source>
</reference>
<proteinExistence type="predicted"/>
<keyword evidence="3" id="KW-1185">Reference proteome</keyword>
<dbReference type="RefSeq" id="WP_093665770.1">
    <property type="nucleotide sequence ID" value="NZ_FOCF01000005.1"/>
</dbReference>
<dbReference type="AlphaFoldDB" id="A0A1H8ELE7"/>